<reference evidence="1" key="1">
    <citation type="submission" date="2021-05" db="EMBL/GenBank/DDBJ databases">
        <authorList>
            <person name="Pan Q."/>
            <person name="Jouanno E."/>
            <person name="Zahm M."/>
            <person name="Klopp C."/>
            <person name="Cabau C."/>
            <person name="Louis A."/>
            <person name="Berthelot C."/>
            <person name="Parey E."/>
            <person name="Roest Crollius H."/>
            <person name="Montfort J."/>
            <person name="Robinson-Rechavi M."/>
            <person name="Bouchez O."/>
            <person name="Lampietro C."/>
            <person name="Lopez Roques C."/>
            <person name="Donnadieu C."/>
            <person name="Postlethwait J."/>
            <person name="Bobe J."/>
            <person name="Dillon D."/>
            <person name="Chandos A."/>
            <person name="von Hippel F."/>
            <person name="Guiguen Y."/>
        </authorList>
    </citation>
    <scope>NUCLEOTIDE SEQUENCE</scope>
    <source>
        <strain evidence="1">YG-Jan2019</strain>
    </source>
</reference>
<dbReference type="EMBL" id="CM055740">
    <property type="protein sequence ID" value="KAJ8002595.1"/>
    <property type="molecule type" value="Genomic_DNA"/>
</dbReference>
<gene>
    <name evidence="1" type="ORF">DPEC_G00160530</name>
</gene>
<name>A0ACC2GGD3_DALPE</name>
<accession>A0ACC2GGD3</accession>
<comment type="caution">
    <text evidence="1">The sequence shown here is derived from an EMBL/GenBank/DDBJ whole genome shotgun (WGS) entry which is preliminary data.</text>
</comment>
<evidence type="ECO:0000313" key="1">
    <source>
        <dbReference type="EMBL" id="KAJ8002595.1"/>
    </source>
</evidence>
<keyword evidence="2" id="KW-1185">Reference proteome</keyword>
<evidence type="ECO:0000313" key="2">
    <source>
        <dbReference type="Proteomes" id="UP001157502"/>
    </source>
</evidence>
<organism evidence="1 2">
    <name type="scientific">Dallia pectoralis</name>
    <name type="common">Alaska blackfish</name>
    <dbReference type="NCBI Taxonomy" id="75939"/>
    <lineage>
        <taxon>Eukaryota</taxon>
        <taxon>Metazoa</taxon>
        <taxon>Chordata</taxon>
        <taxon>Craniata</taxon>
        <taxon>Vertebrata</taxon>
        <taxon>Euteleostomi</taxon>
        <taxon>Actinopterygii</taxon>
        <taxon>Neopterygii</taxon>
        <taxon>Teleostei</taxon>
        <taxon>Protacanthopterygii</taxon>
        <taxon>Esociformes</taxon>
        <taxon>Umbridae</taxon>
        <taxon>Dallia</taxon>
    </lineage>
</organism>
<dbReference type="Proteomes" id="UP001157502">
    <property type="component" value="Chromosome 13"/>
</dbReference>
<sequence length="726" mass="81154">MGQSLETQRRRRNEESAYSRTGAATGSAGVDDDLIEVPYEWTHERRSSPSFLSQRAFRKRPASSPVPGSHRYGSKRAATANSVWSGGHFDDHERPVTSSSLYSANQTRPFVVGLSSDKETQAPLVTKPNNSSTSTPRVLEPTGGPDLDLDSRPAAGEPRTTAQTLIEPRKSPEPTENNHQASAEVIIIQEKPLPPRAGDSYTSSQTATSTTPTKPQTAVSERELQPESRKVSWGPLPERPARAPTSPARAPERVSLSQGLGVQTSMVSPVPCNYCPSDVSLPAVKTCLVCGASMCSEHLRHHLESPVFRSHTLVPPVDDISPWRCQEHQEINRIYCRQCSTCVCTVCTDRVIGSHRDHECVSIREAEDELRRKLKEEMKTMQITEKTILSRVTELTEKKQSFQVLLGEAHEGVEQQYKVMIESLKQEEATALRCISQEESRAVGGLEEHLTQLQESLASLQHGLHALEGLADSQGTTRVQEQAFIMEYNRISRSVSESCSVKELETPEEVDVARLRFLQEWSERRLDSMITLPERDPFRLLYGTSPSLDPDTAHPKLILSEENRRVTYSEIQQAYPEQAARFSSFPQVLASEPLWRGRTYWEVEVLADEGKWKVGVCEGQIGRKGQKDTCRIGFNPYSWCLLSERGVIEALHDKVSFLVEVDELERVGVLLDLDEDSLSFYKVAPGGALSLLYCFKQKFREPLYPVLAVSKTQLTITDLFQTHSAP</sequence>
<protein>
    <submittedName>
        <fullName evidence="1">Uncharacterized protein</fullName>
    </submittedName>
</protein>
<proteinExistence type="predicted"/>